<dbReference type="RefSeq" id="WP_009840206.1">
    <property type="nucleotide sequence ID" value="NZ_CH959301.1"/>
</dbReference>
<protein>
    <submittedName>
        <fullName evidence="1">Uncharacterized protein</fullName>
    </submittedName>
</protein>
<dbReference type="HOGENOM" id="CLU_2344542_0_0_6"/>
<name>A4CAG7_9GAMM</name>
<dbReference type="EMBL" id="AAOH01000004">
    <property type="protein sequence ID" value="EAR28375.1"/>
    <property type="molecule type" value="Genomic_DNA"/>
</dbReference>
<comment type="caution">
    <text evidence="1">The sequence shown here is derived from an EMBL/GenBank/DDBJ whole genome shotgun (WGS) entry which is preliminary data.</text>
</comment>
<organism evidence="1 2">
    <name type="scientific">Pseudoalteromonas tunicata D2</name>
    <dbReference type="NCBI Taxonomy" id="87626"/>
    <lineage>
        <taxon>Bacteria</taxon>
        <taxon>Pseudomonadati</taxon>
        <taxon>Pseudomonadota</taxon>
        <taxon>Gammaproteobacteria</taxon>
        <taxon>Alteromonadales</taxon>
        <taxon>Pseudoalteromonadaceae</taxon>
        <taxon>Pseudoalteromonas</taxon>
    </lineage>
</organism>
<evidence type="ECO:0000313" key="1">
    <source>
        <dbReference type="EMBL" id="EAR28375.1"/>
    </source>
</evidence>
<reference evidence="1 2" key="1">
    <citation type="submission" date="2006-02" db="EMBL/GenBank/DDBJ databases">
        <authorList>
            <person name="Moran M.A."/>
            <person name="Kjelleberg S."/>
            <person name="Egan S."/>
            <person name="Saunders N."/>
            <person name="Thomas T."/>
            <person name="Ferriera S."/>
            <person name="Johnson J."/>
            <person name="Kravitz S."/>
            <person name="Halpern A."/>
            <person name="Remington K."/>
            <person name="Beeson K."/>
            <person name="Tran B."/>
            <person name="Rogers Y.-H."/>
            <person name="Friedman R."/>
            <person name="Venter J.C."/>
        </authorList>
    </citation>
    <scope>NUCLEOTIDE SEQUENCE [LARGE SCALE GENOMIC DNA]</scope>
    <source>
        <strain evidence="1 2">D2</strain>
    </source>
</reference>
<gene>
    <name evidence="1" type="ORF">PTD2_21207</name>
</gene>
<sequence length="97" mass="11149">MDNENKEESMKVERKAQKLSDNAKIKKYKISQIALKQNVSLEEAEALYNARVQQQQALGKRKSRKGINKKNTLWNDTHSVYTSLVGVTGARTWKKVK</sequence>
<dbReference type="STRING" id="87626.PTD2_21207"/>
<accession>A4CAG7</accession>
<evidence type="ECO:0000313" key="2">
    <source>
        <dbReference type="Proteomes" id="UP000006201"/>
    </source>
</evidence>
<proteinExistence type="predicted"/>
<dbReference type="AlphaFoldDB" id="A4CAG7"/>
<dbReference type="Proteomes" id="UP000006201">
    <property type="component" value="Unassembled WGS sequence"/>
</dbReference>
<keyword evidence="2" id="KW-1185">Reference proteome</keyword>